<evidence type="ECO:0000313" key="3">
    <source>
        <dbReference type="Proteomes" id="UP001287059"/>
    </source>
</evidence>
<keyword evidence="1" id="KW-1133">Transmembrane helix</keyword>
<feature type="transmembrane region" description="Helical" evidence="1">
    <location>
        <begin position="138"/>
        <end position="161"/>
    </location>
</feature>
<keyword evidence="3" id="KW-1185">Reference proteome</keyword>
<reference evidence="2 3" key="1">
    <citation type="submission" date="2023-08" db="EMBL/GenBank/DDBJ databases">
        <title>Implementing the SeqCode for naming new Mesorhizobium species isolated from Vachellia karroo root nodules.</title>
        <authorList>
            <person name="Van Lill M."/>
        </authorList>
    </citation>
    <scope>NUCLEOTIDE SEQUENCE [LARGE SCALE GENOMIC DNA]</scope>
    <source>
        <strain evidence="2 3">VK24D</strain>
    </source>
</reference>
<organism evidence="2 3">
    <name type="scientific">Mesorhizobium album</name>
    <dbReference type="NCBI Taxonomy" id="3072314"/>
    <lineage>
        <taxon>Bacteria</taxon>
        <taxon>Pseudomonadati</taxon>
        <taxon>Pseudomonadota</taxon>
        <taxon>Alphaproteobacteria</taxon>
        <taxon>Hyphomicrobiales</taxon>
        <taxon>Phyllobacteriaceae</taxon>
        <taxon>Mesorhizobium</taxon>
    </lineage>
</organism>
<feature type="transmembrane region" description="Helical" evidence="1">
    <location>
        <begin position="39"/>
        <end position="59"/>
    </location>
</feature>
<accession>A0ABU4Y0H8</accession>
<name>A0ABU4Y0H8_9HYPH</name>
<dbReference type="Proteomes" id="UP001287059">
    <property type="component" value="Unassembled WGS sequence"/>
</dbReference>
<keyword evidence="1" id="KW-0472">Membrane</keyword>
<dbReference type="RefSeq" id="WP_320288773.1">
    <property type="nucleotide sequence ID" value="NZ_JAVIIW010000021.1"/>
</dbReference>
<gene>
    <name evidence="2" type="ORF">RFN28_18565</name>
</gene>
<dbReference type="EMBL" id="JAVIIW010000021">
    <property type="protein sequence ID" value="MDX8480451.1"/>
    <property type="molecule type" value="Genomic_DNA"/>
</dbReference>
<proteinExistence type="predicted"/>
<keyword evidence="1" id="KW-0812">Transmembrane</keyword>
<comment type="caution">
    <text evidence="2">The sequence shown here is derived from an EMBL/GenBank/DDBJ whole genome shotgun (WGS) entry which is preliminary data.</text>
</comment>
<evidence type="ECO:0000313" key="2">
    <source>
        <dbReference type="EMBL" id="MDX8480451.1"/>
    </source>
</evidence>
<protein>
    <submittedName>
        <fullName evidence="2">Uncharacterized protein</fullName>
    </submittedName>
</protein>
<sequence>MAEDNRSSGPMMGRDAAALAVYNDLKESQRATFQVAAEWGRWLIGSLVLVHSGALFGMFSLLNNATAAQATNALQSFKIPVWCFVFGLLLALVSGLCAWVNWSMHSFNYMAQARYDMLWDPAKWVGDRKYVRGLDVTNIVSIVAGVLSALCIALGAATILHGQFLTAVLGL</sequence>
<feature type="transmembrane region" description="Helical" evidence="1">
    <location>
        <begin position="79"/>
        <end position="102"/>
    </location>
</feature>
<evidence type="ECO:0000256" key="1">
    <source>
        <dbReference type="SAM" id="Phobius"/>
    </source>
</evidence>